<reference evidence="2" key="1">
    <citation type="submission" date="2016-11" db="EMBL/GenBank/DDBJ databases">
        <authorList>
            <person name="Varghese N."/>
            <person name="Submissions S."/>
        </authorList>
    </citation>
    <scope>NUCLEOTIDE SEQUENCE [LARGE SCALE GENOMIC DNA]</scope>
    <source>
        <strain evidence="2">DSM 21264</strain>
    </source>
</reference>
<gene>
    <name evidence="1" type="ORF">SAMN02745781_03481</name>
</gene>
<keyword evidence="2" id="KW-1185">Reference proteome</keyword>
<evidence type="ECO:0000313" key="2">
    <source>
        <dbReference type="Proteomes" id="UP000184159"/>
    </source>
</evidence>
<accession>A0A1M5FI55</accession>
<proteinExistence type="predicted"/>
<name>A0A1M5FI55_VIBGA</name>
<organism evidence="1 2">
    <name type="scientific">Vibrio gazogenes DSM 21264 = NBRC 103151</name>
    <dbReference type="NCBI Taxonomy" id="1123492"/>
    <lineage>
        <taxon>Bacteria</taxon>
        <taxon>Pseudomonadati</taxon>
        <taxon>Pseudomonadota</taxon>
        <taxon>Gammaproteobacteria</taxon>
        <taxon>Vibrionales</taxon>
        <taxon>Vibrionaceae</taxon>
        <taxon>Vibrio</taxon>
    </lineage>
</organism>
<dbReference type="AlphaFoldDB" id="A0A1M5FI55"/>
<protein>
    <submittedName>
        <fullName evidence="1">Uncharacterized protein</fullName>
    </submittedName>
</protein>
<dbReference type="Proteomes" id="UP000184159">
    <property type="component" value="Unassembled WGS sequence"/>
</dbReference>
<dbReference type="EMBL" id="FQUH01000020">
    <property type="protein sequence ID" value="SHF91257.1"/>
    <property type="molecule type" value="Genomic_DNA"/>
</dbReference>
<evidence type="ECO:0000313" key="1">
    <source>
        <dbReference type="EMBL" id="SHF91257.1"/>
    </source>
</evidence>
<sequence>MLNSPLTVKRTLSDGRKLTVGTLAGSNSSEVKYHQDFQTHSQN</sequence>